<evidence type="ECO:0000259" key="3">
    <source>
        <dbReference type="PROSITE" id="PS50158"/>
    </source>
</evidence>
<dbReference type="PROSITE" id="PS51998">
    <property type="entry name" value="DEK_C"/>
    <property type="match status" value="1"/>
</dbReference>
<dbReference type="InterPro" id="IPR014876">
    <property type="entry name" value="DEK_C"/>
</dbReference>
<dbReference type="Pfam" id="PF08766">
    <property type="entry name" value="DEK_C"/>
    <property type="match status" value="1"/>
</dbReference>
<dbReference type="Pfam" id="PF14223">
    <property type="entry name" value="Retrotran_gag_2"/>
    <property type="match status" value="1"/>
</dbReference>
<dbReference type="EMBL" id="WOCE01000015">
    <property type="protein sequence ID" value="KAE9598039.1"/>
    <property type="molecule type" value="Genomic_DNA"/>
</dbReference>
<evidence type="ECO:0000313" key="5">
    <source>
        <dbReference type="EMBL" id="KAE9598039.1"/>
    </source>
</evidence>
<dbReference type="GO" id="GO:0006355">
    <property type="term" value="P:regulation of DNA-templated transcription"/>
    <property type="evidence" value="ECO:0007669"/>
    <property type="project" value="InterPro"/>
</dbReference>
<keyword evidence="1" id="KW-0862">Zinc</keyword>
<dbReference type="GO" id="GO:0008270">
    <property type="term" value="F:zinc ion binding"/>
    <property type="evidence" value="ECO:0007669"/>
    <property type="project" value="UniProtKB-KW"/>
</dbReference>
<evidence type="ECO:0000256" key="2">
    <source>
        <dbReference type="SAM" id="MobiDB-lite"/>
    </source>
</evidence>
<keyword evidence="6" id="KW-1185">Reference proteome</keyword>
<evidence type="ECO:0000256" key="1">
    <source>
        <dbReference type="PROSITE-ProRule" id="PRU00047"/>
    </source>
</evidence>
<dbReference type="InterPro" id="IPR001878">
    <property type="entry name" value="Znf_CCHC"/>
</dbReference>
<evidence type="ECO:0000313" key="6">
    <source>
        <dbReference type="Proteomes" id="UP000447434"/>
    </source>
</evidence>
<feature type="region of interest" description="Disordered" evidence="2">
    <location>
        <begin position="391"/>
        <end position="413"/>
    </location>
</feature>
<feature type="domain" description="CCHC-type" evidence="3">
    <location>
        <begin position="451"/>
        <end position="464"/>
    </location>
</feature>
<dbReference type="Pfam" id="PF02229">
    <property type="entry name" value="PC4"/>
    <property type="match status" value="1"/>
</dbReference>
<dbReference type="SUPFAM" id="SSF54447">
    <property type="entry name" value="ssDNA-binding transcriptional regulator domain"/>
    <property type="match status" value="1"/>
</dbReference>
<keyword evidence="5" id="KW-0238">DNA-binding</keyword>
<dbReference type="InterPro" id="IPR003173">
    <property type="entry name" value="PC4_C"/>
</dbReference>
<dbReference type="Proteomes" id="UP000447434">
    <property type="component" value="Chromosome 15"/>
</dbReference>
<accession>A0A6A4PCK6</accession>
<dbReference type="OrthoDB" id="2505440at2759"/>
<evidence type="ECO:0000259" key="4">
    <source>
        <dbReference type="PROSITE" id="PS51998"/>
    </source>
</evidence>
<comment type="caution">
    <text evidence="5">The sequence shown here is derived from an EMBL/GenBank/DDBJ whole genome shotgun (WGS) entry which is preliminary data.</text>
</comment>
<keyword evidence="1" id="KW-0863">Zinc-finger</keyword>
<dbReference type="PROSITE" id="PS50158">
    <property type="entry name" value="ZF_CCHC"/>
    <property type="match status" value="1"/>
</dbReference>
<organism evidence="5 6">
    <name type="scientific">Lupinus albus</name>
    <name type="common">White lupine</name>
    <name type="synonym">Lupinus termis</name>
    <dbReference type="NCBI Taxonomy" id="3870"/>
    <lineage>
        <taxon>Eukaryota</taxon>
        <taxon>Viridiplantae</taxon>
        <taxon>Streptophyta</taxon>
        <taxon>Embryophyta</taxon>
        <taxon>Tracheophyta</taxon>
        <taxon>Spermatophyta</taxon>
        <taxon>Magnoliopsida</taxon>
        <taxon>eudicotyledons</taxon>
        <taxon>Gunneridae</taxon>
        <taxon>Pentapetalae</taxon>
        <taxon>rosids</taxon>
        <taxon>fabids</taxon>
        <taxon>Fabales</taxon>
        <taxon>Fabaceae</taxon>
        <taxon>Papilionoideae</taxon>
        <taxon>50 kb inversion clade</taxon>
        <taxon>genistoids sensu lato</taxon>
        <taxon>core genistoids</taxon>
        <taxon>Genisteae</taxon>
        <taxon>Lupinus</taxon>
    </lineage>
</organism>
<gene>
    <name evidence="5" type="ORF">Lalb_Chr15g0076301</name>
</gene>
<dbReference type="PANTHER" id="PTHR47592:SF6">
    <property type="entry name" value="PBF68 PROTEIN"/>
    <property type="match status" value="1"/>
</dbReference>
<dbReference type="PANTHER" id="PTHR47592">
    <property type="entry name" value="PBF68 PROTEIN"/>
    <property type="match status" value="1"/>
</dbReference>
<protein>
    <submittedName>
        <fullName evidence="5">Putative transcription factor ssDNA-binding-TF family</fullName>
    </submittedName>
</protein>
<dbReference type="Gene3D" id="2.30.31.10">
    <property type="entry name" value="Transcriptional Coactivator Pc4, Chain A"/>
    <property type="match status" value="1"/>
</dbReference>
<name>A0A6A4PCK6_LUPAL</name>
<keyword evidence="1" id="KW-0479">Metal-binding</keyword>
<reference evidence="6" key="1">
    <citation type="journal article" date="2020" name="Nat. Commun.">
        <title>Genome sequence of the cluster root forming white lupin.</title>
        <authorList>
            <person name="Hufnagel B."/>
            <person name="Marques A."/>
            <person name="Soriano A."/>
            <person name="Marques L."/>
            <person name="Divol F."/>
            <person name="Doumas P."/>
            <person name="Sallet E."/>
            <person name="Mancinotti D."/>
            <person name="Carrere S."/>
            <person name="Marande W."/>
            <person name="Arribat S."/>
            <person name="Keller J."/>
            <person name="Huneau C."/>
            <person name="Blein T."/>
            <person name="Aime D."/>
            <person name="Laguerre M."/>
            <person name="Taylor J."/>
            <person name="Schubert V."/>
            <person name="Nelson M."/>
            <person name="Geu-Flores F."/>
            <person name="Crespi M."/>
            <person name="Gallardo-Guerrero K."/>
            <person name="Delaux P.-M."/>
            <person name="Salse J."/>
            <person name="Berges H."/>
            <person name="Guyot R."/>
            <person name="Gouzy J."/>
            <person name="Peret B."/>
        </authorList>
    </citation>
    <scope>NUCLEOTIDE SEQUENCE [LARGE SCALE GENOMIC DNA]</scope>
    <source>
        <strain evidence="6">cv. Amiga</strain>
    </source>
</reference>
<dbReference type="AlphaFoldDB" id="A0A6A4PCK6"/>
<proteinExistence type="predicted"/>
<sequence length="475" mass="54297">MEEELRSKIERTVLEIVKQSNMEDSTEFTIRVAASDRLGIDLSLPERKQLVRTVIESYLLSVADGIKNHTVAPESNEITMNTIVVQDSSEMLDLKKNMKMKEENSERIVCQLSNRRNVSVGNFKGSTLVSIREFYCKDGKQLPGPKGISLSTEQWLAFKKSVPAIEEAITKMERKMGYDLHGRQNGDVSNSAVDVAPPELVPIEVIRFDGKNYESWAEQMQLLLKQLKIEYVLTEPCPSSTLAEKSSAEAKAAEKRWINDDLLCQRNILNHLSDPLFKQYANRRMSAKELWEELKQVYMFEKFGTKRSLVKTYIEFQIVEEKAITEQIQELNGIADSLGAEEMSINGNFHVSVIISKLPLSWKNFCIKLMRQEHLPFWKLMESVRIEEESRNGVKRSGDPVNSNGLHRGDPSYSTGFHRANKFELRRTENRQPPGKYFNKSEANNAKSIPCDICGKKGHLSKNCWGRKQANERKA</sequence>
<feature type="domain" description="DEK-C" evidence="4">
    <location>
        <begin position="3"/>
        <end position="60"/>
    </location>
</feature>
<dbReference type="GO" id="GO:0003677">
    <property type="term" value="F:DNA binding"/>
    <property type="evidence" value="ECO:0007669"/>
    <property type="project" value="UniProtKB-KW"/>
</dbReference>
<dbReference type="InterPro" id="IPR009044">
    <property type="entry name" value="ssDNA-bd_transcriptional_reg"/>
</dbReference>